<dbReference type="InterPro" id="IPR045615">
    <property type="entry name" value="DUF6447"/>
</dbReference>
<dbReference type="Proteomes" id="UP000030345">
    <property type="component" value="Unassembled WGS sequence"/>
</dbReference>
<evidence type="ECO:0000313" key="1">
    <source>
        <dbReference type="EMBL" id="KGG09148.1"/>
    </source>
</evidence>
<comment type="caution">
    <text evidence="1">The sequence shown here is derived from an EMBL/GenBank/DDBJ whole genome shotgun (WGS) entry which is preliminary data.</text>
</comment>
<accession>A0A0A2B509</accession>
<protein>
    <submittedName>
        <fullName evidence="1">Uncharacterized protein</fullName>
    </submittedName>
</protein>
<organism evidence="1 2">
    <name type="scientific">Prochlorococcus marinus str. SB</name>
    <dbReference type="NCBI Taxonomy" id="59926"/>
    <lineage>
        <taxon>Bacteria</taxon>
        <taxon>Bacillati</taxon>
        <taxon>Cyanobacteriota</taxon>
        <taxon>Cyanophyceae</taxon>
        <taxon>Synechococcales</taxon>
        <taxon>Prochlorococcaceae</taxon>
        <taxon>Prochlorococcus</taxon>
    </lineage>
</organism>
<sequence>MANLENKIKKLKFDNNEYNFDDLPENAKSLLNGLQTVDLQLKMYGDTINLLKVSKNSMLNDMKNILKDIQPID</sequence>
<dbReference type="Pfam" id="PF20045">
    <property type="entry name" value="DUF6447"/>
    <property type="match status" value="1"/>
</dbReference>
<proteinExistence type="predicted"/>
<reference evidence="2" key="1">
    <citation type="journal article" date="2014" name="Sci. Data">
        <title>Genomes of diverse isolates of the marine cyanobacterium Prochlorococcus.</title>
        <authorList>
            <person name="Biller S."/>
            <person name="Berube P."/>
            <person name="Thompson J."/>
            <person name="Kelly L."/>
            <person name="Roggensack S."/>
            <person name="Awad L."/>
            <person name="Roache-Johnson K."/>
            <person name="Ding H."/>
            <person name="Giovannoni S.J."/>
            <person name="Moore L.R."/>
            <person name="Chisholm S.W."/>
        </authorList>
    </citation>
    <scope>NUCLEOTIDE SEQUENCE [LARGE SCALE GENOMIC DNA]</scope>
    <source>
        <strain evidence="2">SB</strain>
    </source>
</reference>
<evidence type="ECO:0000313" key="2">
    <source>
        <dbReference type="Proteomes" id="UP000030345"/>
    </source>
</evidence>
<dbReference type="STRING" id="59926.EV02_1827"/>
<dbReference type="EMBL" id="JNAS01000002">
    <property type="protein sequence ID" value="KGG09148.1"/>
    <property type="molecule type" value="Genomic_DNA"/>
</dbReference>
<name>A0A0A2B509_PROMR</name>
<gene>
    <name evidence="1" type="ORF">EV02_1827</name>
</gene>
<dbReference type="RefSeq" id="WP_241433721.1">
    <property type="nucleotide sequence ID" value="NZ_CP138981.1"/>
</dbReference>
<dbReference type="AlphaFoldDB" id="A0A0A2B509"/>